<reference evidence="10" key="1">
    <citation type="submission" date="2016-05" db="EMBL/GenBank/DDBJ databases">
        <authorList>
            <person name="Lavstsen T."/>
            <person name="Jespersen J.S."/>
        </authorList>
    </citation>
    <scope>NUCLEOTIDE SEQUENCE</scope>
    <source>
        <tissue evidence="10">Brain</tissue>
    </source>
</reference>
<dbReference type="InterPro" id="IPR003409">
    <property type="entry name" value="MORN"/>
</dbReference>
<dbReference type="PANTHER" id="PTHR46613:SF1">
    <property type="entry name" value="RADIAL SPOKE HEAD 10 HOMOLOG B-RELATED"/>
    <property type="match status" value="1"/>
</dbReference>
<dbReference type="Pfam" id="PF02493">
    <property type="entry name" value="MORN"/>
    <property type="match status" value="9"/>
</dbReference>
<evidence type="ECO:0000313" key="10">
    <source>
        <dbReference type="EMBL" id="SBP38114.1"/>
    </source>
</evidence>
<dbReference type="GO" id="GO:0005930">
    <property type="term" value="C:axoneme"/>
    <property type="evidence" value="ECO:0007669"/>
    <property type="project" value="UniProtKB-SubCell"/>
</dbReference>
<evidence type="ECO:0000256" key="9">
    <source>
        <dbReference type="SAM" id="MobiDB-lite"/>
    </source>
</evidence>
<keyword evidence="5" id="KW-0282">Flagellum</keyword>
<dbReference type="Gene3D" id="2.20.110.10">
    <property type="entry name" value="Histone H3 K4-specific methyltransferase SET7/9 N-terminal domain"/>
    <property type="match status" value="4"/>
</dbReference>
<keyword evidence="7" id="KW-0206">Cytoskeleton</keyword>
<feature type="region of interest" description="Disordered" evidence="9">
    <location>
        <begin position="1"/>
        <end position="33"/>
    </location>
</feature>
<dbReference type="PANTHER" id="PTHR46613">
    <property type="entry name" value="RADIAL SPOKE HEAD 10 HOMOLOG B-RELATED"/>
    <property type="match status" value="1"/>
</dbReference>
<sequence>MEIPKTQTRKRVEKMQKSAENGESSSAETFTDKSSSLVAEAELRFPNEDDCYAVNLEIQRYEGDTCAGQFNGEGVAAYEGTHLYKGMFSGGFMEGPGVFICTNGLKYKGQFVLNTPMGQGTFTWPDGSTYTGQVHSGKRHGTGTYTCPKHDVSYTGQWHQGKKHGKGTMFFNQKKTSWYKGDWVMNSREGSGERCYQSGDTYSGEWKNNTRHGEGTMIWVELGQRYIGKWEHGVQHGLGKHIWILKNISGTHYFQSPHYMGDFFKGQRHGQGSFYYAGGAIYRGGWKNNTKHGQGKFTTKDGRKLEVEFVDDKMLTARSTDGLPVLESDLSVVGDDMALNLESLLEKVPERNRRTELKHVESVVSLHRTELRIIYGFYSRLGRSPDYSLLMSRLQLWRLLKDCSIHAHELPLTRIDFFIKGEASGEEIHSPFTTVHLRELLSCLVVVAYCIYHKDMMSQRHLLASCFSKLITDNILPNARKVKGFLFRQPGFAVEAVKYTERCWEVFEAFCRVYVSHRDDRIMTFRHLMLMFKHLHLLDDQLTFMRLVKIITAARADPPCVELEITFLEFFEVLVGCAKVKCLQVSETLEEDQVLLGLTIKSAENLPEEETDEAKGHSQLTGNVETGEMKSQDEQIPPFAEHEVRQHEEDVHKNRTKTQTHLLLQLQMFLEHHFFPAVAHYHRVTEKMEEVLLKEAQNSKGL</sequence>
<evidence type="ECO:0000256" key="1">
    <source>
        <dbReference type="ARBA" id="ARBA00004230"/>
    </source>
</evidence>
<evidence type="ECO:0000256" key="8">
    <source>
        <dbReference type="ARBA" id="ARBA00023273"/>
    </source>
</evidence>
<gene>
    <name evidence="10" type="primary">RSPH10B2</name>
</gene>
<dbReference type="SUPFAM" id="SSF82185">
    <property type="entry name" value="Histone H3 K4-specific methyltransferase SET7/9 N-terminal domain"/>
    <property type="match status" value="2"/>
</dbReference>
<keyword evidence="4" id="KW-0677">Repeat</keyword>
<protein>
    <submittedName>
        <fullName evidence="10">Radial spoke head 10 homolog B2</fullName>
    </submittedName>
</protein>
<organism evidence="10">
    <name type="scientific">Iconisemion striatum</name>
    <dbReference type="NCBI Taxonomy" id="60296"/>
    <lineage>
        <taxon>Eukaryota</taxon>
        <taxon>Metazoa</taxon>
        <taxon>Chordata</taxon>
        <taxon>Craniata</taxon>
        <taxon>Vertebrata</taxon>
        <taxon>Euteleostomi</taxon>
        <taxon>Actinopterygii</taxon>
        <taxon>Neopterygii</taxon>
        <taxon>Teleostei</taxon>
        <taxon>Neoteleostei</taxon>
        <taxon>Acanthomorphata</taxon>
        <taxon>Ovalentaria</taxon>
        <taxon>Atherinomorphae</taxon>
        <taxon>Cyprinodontiformes</taxon>
        <taxon>Nothobranchiidae</taxon>
        <taxon>Iconisemion</taxon>
    </lineage>
</organism>
<dbReference type="EMBL" id="HADX01015882">
    <property type="protein sequence ID" value="SBP38114.1"/>
    <property type="molecule type" value="Transcribed_RNA"/>
</dbReference>
<reference evidence="10" key="2">
    <citation type="submission" date="2016-06" db="EMBL/GenBank/DDBJ databases">
        <title>The genome of a short-lived fish provides insights into sex chromosome evolution and the genetic control of aging.</title>
        <authorList>
            <person name="Reichwald K."/>
            <person name="Felder M."/>
            <person name="Petzold A."/>
            <person name="Koch P."/>
            <person name="Groth M."/>
            <person name="Platzer M."/>
        </authorList>
    </citation>
    <scope>NUCLEOTIDE SEQUENCE</scope>
    <source>
        <tissue evidence="10">Brain</tissue>
    </source>
</reference>
<evidence type="ECO:0000256" key="6">
    <source>
        <dbReference type="ARBA" id="ARBA00023069"/>
    </source>
</evidence>
<evidence type="ECO:0000256" key="3">
    <source>
        <dbReference type="ARBA" id="ARBA00022490"/>
    </source>
</evidence>
<keyword evidence="3" id="KW-0963">Cytoplasm</keyword>
<dbReference type="GO" id="GO:0031514">
    <property type="term" value="C:motile cilium"/>
    <property type="evidence" value="ECO:0007669"/>
    <property type="project" value="UniProtKB-SubCell"/>
</dbReference>
<evidence type="ECO:0000256" key="4">
    <source>
        <dbReference type="ARBA" id="ARBA00022737"/>
    </source>
</evidence>
<evidence type="ECO:0000256" key="7">
    <source>
        <dbReference type="ARBA" id="ARBA00023212"/>
    </source>
</evidence>
<evidence type="ECO:0000256" key="5">
    <source>
        <dbReference type="ARBA" id="ARBA00022846"/>
    </source>
</evidence>
<keyword evidence="6" id="KW-0969">Cilium</keyword>
<feature type="compositionally biased region" description="Polar residues" evidence="9">
    <location>
        <begin position="18"/>
        <end position="33"/>
    </location>
</feature>
<name>A0A1A7Z6D2_9TELE</name>
<keyword evidence="8" id="KW-0966">Cell projection</keyword>
<proteinExistence type="predicted"/>
<accession>A0A1A7Z6D2</accession>
<dbReference type="SMART" id="SM00698">
    <property type="entry name" value="MORN"/>
    <property type="match status" value="9"/>
</dbReference>
<evidence type="ECO:0000256" key="2">
    <source>
        <dbReference type="ARBA" id="ARBA00004430"/>
    </source>
</evidence>
<dbReference type="AlphaFoldDB" id="A0A1A7Z6D2"/>
<comment type="subcellular location">
    <subcellularLocation>
        <location evidence="1">Cell projection</location>
        <location evidence="1">Cilium</location>
        <location evidence="1">Flagellum</location>
    </subcellularLocation>
    <subcellularLocation>
        <location evidence="2">Cytoplasm</location>
        <location evidence="2">Cytoskeleton</location>
        <location evidence="2">Cilium axoneme</location>
    </subcellularLocation>
</comment>